<keyword evidence="1" id="KW-0479">Metal-binding</keyword>
<feature type="compositionally biased region" description="Polar residues" evidence="6">
    <location>
        <begin position="1161"/>
        <end position="1170"/>
    </location>
</feature>
<feature type="region of interest" description="Disordered" evidence="6">
    <location>
        <begin position="1"/>
        <end position="53"/>
    </location>
</feature>
<keyword evidence="2" id="KW-0677">Repeat</keyword>
<feature type="region of interest" description="Disordered" evidence="6">
    <location>
        <begin position="1423"/>
        <end position="1455"/>
    </location>
</feature>
<evidence type="ECO:0000256" key="4">
    <source>
        <dbReference type="ARBA" id="ARBA00022833"/>
    </source>
</evidence>
<organism evidence="8 11">
    <name type="scientific">Biomphalaria glabrata</name>
    <name type="common">Bloodfluke planorb</name>
    <name type="synonym">Freshwater snail</name>
    <dbReference type="NCBI Taxonomy" id="6526"/>
    <lineage>
        <taxon>Eukaryota</taxon>
        <taxon>Metazoa</taxon>
        <taxon>Spiralia</taxon>
        <taxon>Lophotrochozoa</taxon>
        <taxon>Mollusca</taxon>
        <taxon>Gastropoda</taxon>
        <taxon>Heterobranchia</taxon>
        <taxon>Euthyneura</taxon>
        <taxon>Panpulmonata</taxon>
        <taxon>Hygrophila</taxon>
        <taxon>Lymnaeoidea</taxon>
        <taxon>Planorbidae</taxon>
        <taxon>Biomphalaria</taxon>
    </lineage>
</organism>
<dbReference type="PANTHER" id="PTHR24403">
    <property type="entry name" value="ZINC FINGER PROTEIN"/>
    <property type="match status" value="1"/>
</dbReference>
<dbReference type="KEGG" id="bgt:106065449"/>
<feature type="region of interest" description="Disordered" evidence="6">
    <location>
        <begin position="821"/>
        <end position="866"/>
    </location>
</feature>
<dbReference type="GO" id="GO:0010468">
    <property type="term" value="P:regulation of gene expression"/>
    <property type="evidence" value="ECO:0007669"/>
    <property type="project" value="TreeGrafter"/>
</dbReference>
<keyword evidence="3 5" id="KW-0863">Zinc-finger</keyword>
<evidence type="ECO:0000256" key="5">
    <source>
        <dbReference type="PROSITE-ProRule" id="PRU00042"/>
    </source>
</evidence>
<feature type="compositionally biased region" description="Basic and acidic residues" evidence="6">
    <location>
        <begin position="1840"/>
        <end position="1873"/>
    </location>
</feature>
<evidence type="ECO:0000259" key="7">
    <source>
        <dbReference type="PROSITE" id="PS50157"/>
    </source>
</evidence>
<dbReference type="InterPro" id="IPR050688">
    <property type="entry name" value="Zinc_finger/UBP_domain"/>
</dbReference>
<feature type="region of interest" description="Disordered" evidence="6">
    <location>
        <begin position="1130"/>
        <end position="1180"/>
    </location>
</feature>
<evidence type="ECO:0000313" key="9">
    <source>
        <dbReference type="RefSeq" id="XP_013079734.2"/>
    </source>
</evidence>
<keyword evidence="8" id="KW-1185">Reference proteome</keyword>
<proteinExistence type="predicted"/>
<dbReference type="Proteomes" id="UP001165740">
    <property type="component" value="Chromosome 5"/>
</dbReference>
<evidence type="ECO:0000256" key="2">
    <source>
        <dbReference type="ARBA" id="ARBA00022737"/>
    </source>
</evidence>
<evidence type="ECO:0000313" key="12">
    <source>
        <dbReference type="RefSeq" id="XP_055884375.1"/>
    </source>
</evidence>
<gene>
    <name evidence="9 10 11 12" type="primary">LOC106065449</name>
</gene>
<feature type="region of interest" description="Disordered" evidence="6">
    <location>
        <begin position="2314"/>
        <end position="2337"/>
    </location>
</feature>
<evidence type="ECO:0000256" key="1">
    <source>
        <dbReference type="ARBA" id="ARBA00022723"/>
    </source>
</evidence>
<feature type="region of interest" description="Disordered" evidence="6">
    <location>
        <begin position="2080"/>
        <end position="2118"/>
    </location>
</feature>
<dbReference type="RefSeq" id="XP_055884373.1">
    <property type="nucleotide sequence ID" value="XM_056028398.1"/>
</dbReference>
<evidence type="ECO:0000313" key="10">
    <source>
        <dbReference type="RefSeq" id="XP_055884373.1"/>
    </source>
</evidence>
<feature type="region of interest" description="Disordered" evidence="6">
    <location>
        <begin position="1813"/>
        <end position="1886"/>
    </location>
</feature>
<feature type="region of interest" description="Disordered" evidence="6">
    <location>
        <begin position="1082"/>
        <end position="1108"/>
    </location>
</feature>
<feature type="compositionally biased region" description="Acidic residues" evidence="6">
    <location>
        <begin position="1922"/>
        <end position="1937"/>
    </location>
</feature>
<dbReference type="RefSeq" id="XP_055884375.1">
    <property type="nucleotide sequence ID" value="XM_056028400.1"/>
</dbReference>
<feature type="compositionally biased region" description="Low complexity" evidence="6">
    <location>
        <begin position="1423"/>
        <end position="1446"/>
    </location>
</feature>
<dbReference type="RefSeq" id="XP_055884374.1">
    <property type="nucleotide sequence ID" value="XM_056028399.1"/>
</dbReference>
<feature type="region of interest" description="Disordered" evidence="6">
    <location>
        <begin position="1483"/>
        <end position="1531"/>
    </location>
</feature>
<feature type="compositionally biased region" description="Acidic residues" evidence="6">
    <location>
        <begin position="1874"/>
        <end position="1885"/>
    </location>
</feature>
<feature type="compositionally biased region" description="Basic and acidic residues" evidence="6">
    <location>
        <begin position="1813"/>
        <end position="1827"/>
    </location>
</feature>
<feature type="compositionally biased region" description="Basic residues" evidence="6">
    <location>
        <begin position="1"/>
        <end position="14"/>
    </location>
</feature>
<dbReference type="SMART" id="SM00355">
    <property type="entry name" value="ZnF_C2H2"/>
    <property type="match status" value="7"/>
</dbReference>
<dbReference type="PROSITE" id="PS50157">
    <property type="entry name" value="ZINC_FINGER_C2H2_2"/>
    <property type="match status" value="1"/>
</dbReference>
<dbReference type="GeneID" id="106065449"/>
<evidence type="ECO:0000313" key="8">
    <source>
        <dbReference type="Proteomes" id="UP001165740"/>
    </source>
</evidence>
<feature type="compositionally biased region" description="Basic and acidic residues" evidence="6">
    <location>
        <begin position="25"/>
        <end position="41"/>
    </location>
</feature>
<dbReference type="OrthoDB" id="6162960at2759"/>
<dbReference type="PROSITE" id="PS00028">
    <property type="entry name" value="ZINC_FINGER_C2H2_1"/>
    <property type="match status" value="1"/>
</dbReference>
<protein>
    <submittedName>
        <fullName evidence="9 10">Uncharacterized protein LOC106065449</fullName>
    </submittedName>
</protein>
<dbReference type="GO" id="GO:0008270">
    <property type="term" value="F:zinc ion binding"/>
    <property type="evidence" value="ECO:0007669"/>
    <property type="project" value="UniProtKB-KW"/>
</dbReference>
<dbReference type="Gene3D" id="3.30.160.60">
    <property type="entry name" value="Classic Zinc Finger"/>
    <property type="match status" value="1"/>
</dbReference>
<reference evidence="9 10" key="1">
    <citation type="submission" date="2025-04" db="UniProtKB">
        <authorList>
            <consortium name="RefSeq"/>
        </authorList>
    </citation>
    <scope>IDENTIFICATION</scope>
</reference>
<feature type="domain" description="C2H2-type" evidence="7">
    <location>
        <begin position="80"/>
        <end position="107"/>
    </location>
</feature>
<sequence>MAKRKKKTVIKKKKESSEDTQPPAKKVDSRDTTTPTKKIDITENEASSTSHLEEDLDQVQSFTSISLLNTKSDSTDQSHYWCNYCSFSTDAKKDLIGHMREHMKKCPYCTFASLSLKEVAKHSKMEHDKDLDAVSQETESSTTCEIDKDPCSACVFCEFMTYSTEHLERHTVLKHPGMLTKSVAKMITKSCSAEIRKNDALFYLNISDKNFSELKSSSAELSTIVIDVPEENTSRNIKLEAKHSPLDVKVNQLTHSLLGKDEDCFSSNIVEFKSNSSKEAITSSDTAPDWKVKVETMYCLTCPYSNVYVEKLKCHTLAQHPLGAAVCTYNSTSESSTDLDITFFCIREYCSFNTVDSKSYQQHLMNCCSSRSSLTLIEKERLQASLAYVISFQKKYNKVAEIGFSNFVQPFTSLHDKASSSVSQSHLNDDMNTLGQSVPKVQSQFVLSEMQLNLENQIALKQSRPSASPVEVTLLGSNSSLVLPEKSLARTPKVYPTSSSEIRKQFANSAEQFIGPDRLTSTISSSQLSSTTDMAFNKQQLNAISTSVLLPDDCISQQYISQQTLQKETQRETSNSLSVNSNTLMSEMLPTSLPSNSIVQNTNNALCYQDILSQPLQSMPVTTVECLNNEQWQTSASVASVQSSMMQGNQISPNVISTESTQSFNSNPTSVPNFLVPANNTVSEAEAHIEQTHSTFLTPSKTASVIAQTLSTPPKSISNMTNAAGSSPLSPSIYLSGQGPRHQRTNWTDADMRPRGLMMHPVPNMMPPYNVVPGHHVRQRLFAPNNVRGRGRVRMSHMPRQNKNDDDDDVIVTAVVRNAPAARRSSVNSGPPSQFGRIAPMTRLPPPQSANRRMRGALPTHPRAPPPKQFDISKHFEDLACVVNSAGDEDGVFPGDDDIQILGVTPAKEKEKLKQPRAVDASKFSFCCVHCGKDQGSKQQMKQHMKSYHNDSLIGAFTNLESGQLLFFCPQLVCEFMTYDETRLSEHLQKCYNLENSKSVDIITAIKNLKSLKIRQLDVRSLGRSQTNQNHLNGQGLKDNFSNSLNDAFDDIVVNASGRHMSKPSLHRPLPVQQNHFTPPHQNAFTSRYSGGAPVPVKQASGFQPPLRPRFYGQSPFPGRPLLSEMPRHVLPRFPNTRPDLRSIRGMHPVRSGRPVGTGQRGQARSSSRPIISGPQFGGEQEPIVIDDEPSSLVTSGSLHSELTATHVYETNWANGQTTAAHSSVLLEDTGNKVTNVYNLRNQTLSDTQGTTNDFLGSVQNAINVTSDQSITDSNFTSNISDSTNCNFRANVLEPSTSMSQYSSDSGHLYSTSAQTRAIEVTSLSHSECDVFDPNRPRVQSLVSSPEAIHENNATPGENGDEEEKNYANMLEKVFAKIPNMPKTLSQRLIFQFKQYSQNIGVKITSKVVDEFVNKISYRGSKAAKPVAPVTPPLEQEQSSSPEVPSGTDIHPCQNTPDVLTTKVIMANTQLTFSGPFAKIPFKKSDSSTSMSDGSVSSDSCNYEKSSTSTEGSQTVKSTDTGNKHFPADSNDNAQNVLSHSQQSSIQPFHIDKRFQMKQKNLLRRHSADLIHQHTTSSEVTRSSSCPLNLSEHWLSEPSNAHTKIIRTPKLVHEISSQLVGVTAEDVHASSFEVDFAAPSISLKENCLSLMSSSSPILISSSVDPLVSQNKDIEIDIAGKPENPNLLLVEKLEPLDSLDHEPSDGLERESFDDDLPPEGLSSINKLMIPETKHLIKKHSVKGKRVTNKNKNSSLIDTKTGKLILKITKRGRPRSKPPVSTNSVVIAKEDLEVNKIVSKVEQKENSITNEKMKVKTSLETKEDVDVTEKTQSNNNVEMMSDCDRTSQEDVIDLKKKDGDEEEKDKSDVKEKGDSEANDDFDQTETDNCERELKSEIFVRRSDRKRKTVQSDYREADLDELLEDSEEDYNFDDDSENDESTWMKQSGLTPVSKKKVKKPKDPPDPTAFDISIKGKFKCWLCKKVFLKTNCAKAHLLKKHKEGLCCIDVIQSEETDTPHLLLYCLHDCKYATFSLDGFKNHMANCQKPEYSGQEENFFKQNETFIEMLYPELMKTDVKDLVQTSTPKDPCKSSKPKKTKKMKDAEKTSSDPHLVSGEDLPQPPNTCSAVHKMNLQTSSADFKETYQSHVPADVLNYSAKVNYSVSGNNTQQFTRLQASEGRKSLPEQSTAQLNNQQHSQKIPIENLAQRSTSEQLAPRFSTTQQAPRLTAEQYTPKPMADQLSPRFRVENTPRPMAGQHLAGLRVEQHAPRLITEQHLPRFRPGPPIDRPPTCDRQSQRFPEQSLTLAMQSKHNLTYQTHASQSHSVRSMAQSGQKQQAQKDINVQLRNGEVARLYQTSKHGPPSRQVTLECNQKVRDESYLSEWHVESISQSDQQETDGIFMEEDGIICLE</sequence>
<evidence type="ECO:0000256" key="3">
    <source>
        <dbReference type="ARBA" id="ARBA00022771"/>
    </source>
</evidence>
<accession>A0A9W3AB13</accession>
<dbReference type="OMA" id="GEDANMI"/>
<feature type="region of interest" description="Disordered" evidence="6">
    <location>
        <begin position="2275"/>
        <end position="2294"/>
    </location>
</feature>
<name>A0A9W3AB13_BIOGL</name>
<feature type="compositionally biased region" description="Polar residues" evidence="6">
    <location>
        <begin position="1501"/>
        <end position="1521"/>
    </location>
</feature>
<dbReference type="PANTHER" id="PTHR24403:SF67">
    <property type="entry name" value="FI01116P-RELATED"/>
    <property type="match status" value="1"/>
</dbReference>
<evidence type="ECO:0000256" key="6">
    <source>
        <dbReference type="SAM" id="MobiDB-lite"/>
    </source>
</evidence>
<feature type="region of interest" description="Disordered" evidence="6">
    <location>
        <begin position="1922"/>
        <end position="1962"/>
    </location>
</feature>
<dbReference type="GO" id="GO:0005634">
    <property type="term" value="C:nucleus"/>
    <property type="evidence" value="ECO:0007669"/>
    <property type="project" value="TreeGrafter"/>
</dbReference>
<evidence type="ECO:0000313" key="11">
    <source>
        <dbReference type="RefSeq" id="XP_055884374.1"/>
    </source>
</evidence>
<dbReference type="InterPro" id="IPR013087">
    <property type="entry name" value="Znf_C2H2_type"/>
</dbReference>
<keyword evidence="4" id="KW-0862">Zinc</keyword>
<feature type="compositionally biased region" description="Polar residues" evidence="6">
    <location>
        <begin position="1938"/>
        <end position="1947"/>
    </location>
</feature>
<feature type="compositionally biased region" description="Low complexity" evidence="6">
    <location>
        <begin position="1487"/>
        <end position="1500"/>
    </location>
</feature>
<dbReference type="RefSeq" id="XP_013079734.2">
    <property type="nucleotide sequence ID" value="XM_013224280.2"/>
</dbReference>